<dbReference type="Proteomes" id="UP000664277">
    <property type="component" value="Unassembled WGS sequence"/>
</dbReference>
<dbReference type="AlphaFoldDB" id="A0A8J7PKY9"/>
<dbReference type="EMBL" id="JAFLCK010000038">
    <property type="protein sequence ID" value="MBN8662418.1"/>
    <property type="molecule type" value="Genomic_DNA"/>
</dbReference>
<dbReference type="InterPro" id="IPR019734">
    <property type="entry name" value="TPR_rpt"/>
</dbReference>
<feature type="compositionally biased region" description="Low complexity" evidence="1">
    <location>
        <begin position="259"/>
        <end position="269"/>
    </location>
</feature>
<evidence type="ECO:0000256" key="1">
    <source>
        <dbReference type="SAM" id="MobiDB-lite"/>
    </source>
</evidence>
<dbReference type="Gene3D" id="1.25.40.10">
    <property type="entry name" value="Tetratricopeptide repeat domain"/>
    <property type="match status" value="1"/>
</dbReference>
<protein>
    <submittedName>
        <fullName evidence="2">Uncharacterized protein</fullName>
    </submittedName>
</protein>
<dbReference type="SMART" id="SM00028">
    <property type="entry name" value="TPR"/>
    <property type="match status" value="3"/>
</dbReference>
<comment type="caution">
    <text evidence="2">The sequence shown here is derived from an EMBL/GenBank/DDBJ whole genome shotgun (WGS) entry which is preliminary data.</text>
</comment>
<organism evidence="2 3">
    <name type="scientific">Candidatus Obscuribacter phosphatis</name>
    <dbReference type="NCBI Taxonomy" id="1906157"/>
    <lineage>
        <taxon>Bacteria</taxon>
        <taxon>Bacillati</taxon>
        <taxon>Candidatus Melainabacteria</taxon>
        <taxon>Candidatus Obscuribacterales</taxon>
        <taxon>Candidatus Obscuribacteraceae</taxon>
        <taxon>Candidatus Obscuribacter</taxon>
    </lineage>
</organism>
<feature type="compositionally biased region" description="Low complexity" evidence="1">
    <location>
        <begin position="213"/>
        <end position="222"/>
    </location>
</feature>
<dbReference type="Pfam" id="PF13424">
    <property type="entry name" value="TPR_12"/>
    <property type="match status" value="1"/>
</dbReference>
<proteinExistence type="predicted"/>
<sequence>MYASDLPIGELLVKAGLVSQKEIDEAIKDSGTRARLLGKTLIKRGQLSRENLEAALQAQSLLRDGVIDSHTAFRALSKACSMALSFDAALAMVKGQNQVNLHLSSQKETCKLGELLLEAGAISAEALQAVSIKSMESGEPLGLQLVKEGLLSQSYIEAALELQIRIRDGLYSRSQVVEALSQDPCQFLKLMSPEFSPNAATRPGEESKEEEQQQPPQQQPQQYQLQYQQAELEVKNSLEPQAKIAQRLNEAGSKELPDKSSGALSAAKSVSSAKPASTVRLGELFVRAGILTQTDISQALELALAHGHPIGEMLVARGFITRALLDAALNLQQMVKNGNLSTGDASACMVKVFTTDRTVSECILELHRLKQTPPSQNTLTRRDLPELSGYFKRQDRLSAASRTVNELPAMTPQRLEEAIGLIETARNAGFREEEKSKAQDSPAAREALRLVSELDHKHLPVNDNELKGETEFEVDSESYKSLFPSSFPFVRSCDLKEKQAFFKALHRVKSRLGRCFLKRGEWLQAEELFEESLALTQSFALEEFLLSDLNFLACNCLKTGKSWQSEKLLKRSIALAETVGSADEALLGLLYHRIALTYCHLGLLFKAEKHFKKAAELLHTASLKGYLLLSTQTGEHCTLGSLLKRRLALIYKDHGVLLSRMRREGEADKYYCLSRKTMSDAMLVLR</sequence>
<reference evidence="2" key="1">
    <citation type="submission" date="2021-02" db="EMBL/GenBank/DDBJ databases">
        <title>Genome-Resolved Metagenomics of a Microbial Community Performing Photosynthetic Biological Nutrient Removal.</title>
        <authorList>
            <person name="Mcdaniel E.A."/>
        </authorList>
    </citation>
    <scope>NUCLEOTIDE SEQUENCE</scope>
    <source>
        <strain evidence="2">UWPOB_OBS1</strain>
    </source>
</reference>
<gene>
    <name evidence="2" type="ORF">J0M35_18760</name>
</gene>
<dbReference type="SUPFAM" id="SSF160246">
    <property type="entry name" value="EspE N-terminal domain-like"/>
    <property type="match status" value="2"/>
</dbReference>
<feature type="region of interest" description="Disordered" evidence="1">
    <location>
        <begin position="195"/>
        <end position="222"/>
    </location>
</feature>
<evidence type="ECO:0000313" key="2">
    <source>
        <dbReference type="EMBL" id="MBN8662418.1"/>
    </source>
</evidence>
<dbReference type="InterPro" id="IPR037257">
    <property type="entry name" value="T2SS_E_N_sf"/>
</dbReference>
<dbReference type="InterPro" id="IPR011990">
    <property type="entry name" value="TPR-like_helical_dom_sf"/>
</dbReference>
<feature type="region of interest" description="Disordered" evidence="1">
    <location>
        <begin position="250"/>
        <end position="269"/>
    </location>
</feature>
<name>A0A8J7PKY9_9BACT</name>
<accession>A0A8J7PKY9</accession>
<dbReference type="SUPFAM" id="SSF48452">
    <property type="entry name" value="TPR-like"/>
    <property type="match status" value="1"/>
</dbReference>
<evidence type="ECO:0000313" key="3">
    <source>
        <dbReference type="Proteomes" id="UP000664277"/>
    </source>
</evidence>